<comment type="caution">
    <text evidence="2">The sequence shown here is derived from an EMBL/GenBank/DDBJ whole genome shotgun (WGS) entry which is preliminary data.</text>
</comment>
<evidence type="ECO:0000256" key="1">
    <source>
        <dbReference type="SAM" id="Phobius"/>
    </source>
</evidence>
<feature type="transmembrane region" description="Helical" evidence="1">
    <location>
        <begin position="146"/>
        <end position="165"/>
    </location>
</feature>
<gene>
    <name evidence="2" type="ORF">HMPREF1126_0339</name>
</gene>
<name>A0AAD2T7M8_STRAP</name>
<evidence type="ECO:0000313" key="2">
    <source>
        <dbReference type="EMBL" id="EJP25199.1"/>
    </source>
</evidence>
<keyword evidence="1" id="KW-1133">Transmembrane helix</keyword>
<organism evidence="2 3">
    <name type="scientific">Streptococcus anginosus SK1138</name>
    <dbReference type="NCBI Taxonomy" id="1161422"/>
    <lineage>
        <taxon>Bacteria</taxon>
        <taxon>Bacillati</taxon>
        <taxon>Bacillota</taxon>
        <taxon>Bacilli</taxon>
        <taxon>Lactobacillales</taxon>
        <taxon>Streptococcaceae</taxon>
        <taxon>Streptococcus</taxon>
        <taxon>Streptococcus anginosus group</taxon>
    </lineage>
</organism>
<proteinExistence type="predicted"/>
<sequence length="166" mass="19294">MYMTILLAVIMMIGLFLLLWAGVGFIQNKDFFSSCPKEVFDVIEPKEKRFRGQSLVGWILAIIAILFMGSSIIVGAVDGVQNNFTYIQFFIRFLMILLLLKAFDIVFFDWILLCNRGFSFFFEHYYPEVVDKLSPKLFGYNKKEHIIQVLFMIIGSLVIAWICTLF</sequence>
<dbReference type="AlphaFoldDB" id="A0AAD2T7M8"/>
<feature type="transmembrane region" description="Helical" evidence="1">
    <location>
        <begin position="6"/>
        <end position="26"/>
    </location>
</feature>
<reference evidence="2 3" key="1">
    <citation type="submission" date="2012-07" db="EMBL/GenBank/DDBJ databases">
        <authorList>
            <person name="Durkin A.S."/>
            <person name="McCorrison J."/>
            <person name="Torralba M."/>
            <person name="Gillis M."/>
            <person name="Methe B."/>
            <person name="Sutton G."/>
            <person name="Nelson K.E."/>
        </authorList>
    </citation>
    <scope>NUCLEOTIDE SEQUENCE [LARGE SCALE GENOMIC DNA]</scope>
    <source>
        <strain evidence="2 3">SK1138</strain>
    </source>
</reference>
<dbReference type="Proteomes" id="UP000006614">
    <property type="component" value="Unassembled WGS sequence"/>
</dbReference>
<feature type="transmembrane region" description="Helical" evidence="1">
    <location>
        <begin position="55"/>
        <end position="77"/>
    </location>
</feature>
<accession>A0AAD2T7M8</accession>
<dbReference type="EMBL" id="ALJO01000010">
    <property type="protein sequence ID" value="EJP25199.1"/>
    <property type="molecule type" value="Genomic_DNA"/>
</dbReference>
<keyword evidence="1" id="KW-0812">Transmembrane</keyword>
<evidence type="ECO:0000313" key="3">
    <source>
        <dbReference type="Proteomes" id="UP000006614"/>
    </source>
</evidence>
<protein>
    <submittedName>
        <fullName evidence="2">Uncharacterized protein</fullName>
    </submittedName>
</protein>
<dbReference type="RefSeq" id="WP_003041881.1">
    <property type="nucleotide sequence ID" value="NZ_ALJO01000010.1"/>
</dbReference>
<keyword evidence="1" id="KW-0472">Membrane</keyword>